<evidence type="ECO:0000256" key="2">
    <source>
        <dbReference type="ARBA" id="ARBA00005417"/>
    </source>
</evidence>
<dbReference type="Gene3D" id="3.40.50.300">
    <property type="entry name" value="P-loop containing nucleotide triphosphate hydrolases"/>
    <property type="match status" value="1"/>
</dbReference>
<comment type="subcellular location">
    <subcellularLocation>
        <location evidence="1">Cell inner membrane</location>
        <topology evidence="1">Peripheral membrane protein</topology>
    </subcellularLocation>
</comment>
<comment type="caution">
    <text evidence="7">The sequence shown here is derived from an EMBL/GenBank/DDBJ whole genome shotgun (WGS) entry which is preliminary data.</text>
</comment>
<dbReference type="EMBL" id="JADQDO010000014">
    <property type="protein sequence ID" value="MBF9235487.1"/>
    <property type="molecule type" value="Genomic_DNA"/>
</dbReference>
<dbReference type="GO" id="GO:0005524">
    <property type="term" value="F:ATP binding"/>
    <property type="evidence" value="ECO:0007669"/>
    <property type="project" value="UniProtKB-KW"/>
</dbReference>
<dbReference type="CDD" id="cd03257">
    <property type="entry name" value="ABC_NikE_OppD_transporters"/>
    <property type="match status" value="1"/>
</dbReference>
<keyword evidence="4" id="KW-0547">Nucleotide-binding</keyword>
<evidence type="ECO:0000259" key="6">
    <source>
        <dbReference type="PROSITE" id="PS50893"/>
    </source>
</evidence>
<keyword evidence="8" id="KW-1185">Reference proteome</keyword>
<sequence length="326" mass="35216">MPIIEARAVHQAFPISGGGAASKPRVLRAVRGVDLTLGSGEALALVGESGCGKSTLAKMLLGLSRPSGGEIFIGGDDVVSLSRKEVARRVQPVFQDPFVSLNPRKTIEQIVSLPLAATGNGGRAERRERVRAMLDLVGLPSEFCTRMPAQLSGGQRQRVSIARALVGEPRALICDEPTSALDVSVQAQILNLLQDLRDRLGLSYLVITHNLAVVDHLAERTAVMYFGRIVEEGPTRAVLTAPRHPYTLMLRQAVLEPDTSHQLAEYSDPGVMPSPMEIHTGCPFRARCARATEICNSVEPDGIRDGDRIVACHNPLPSQRPFLTRS</sequence>
<dbReference type="PROSITE" id="PS00211">
    <property type="entry name" value="ABC_TRANSPORTER_1"/>
    <property type="match status" value="1"/>
</dbReference>
<dbReference type="PANTHER" id="PTHR43776:SF7">
    <property type="entry name" value="D,D-DIPEPTIDE TRANSPORT ATP-BINDING PROTEIN DDPF-RELATED"/>
    <property type="match status" value="1"/>
</dbReference>
<dbReference type="InterPro" id="IPR027417">
    <property type="entry name" value="P-loop_NTPase"/>
</dbReference>
<dbReference type="PROSITE" id="PS50893">
    <property type="entry name" value="ABC_TRANSPORTER_2"/>
    <property type="match status" value="1"/>
</dbReference>
<dbReference type="InterPro" id="IPR017871">
    <property type="entry name" value="ABC_transporter-like_CS"/>
</dbReference>
<evidence type="ECO:0000256" key="1">
    <source>
        <dbReference type="ARBA" id="ARBA00004417"/>
    </source>
</evidence>
<reference evidence="7" key="1">
    <citation type="submission" date="2020-11" db="EMBL/GenBank/DDBJ databases">
        <authorList>
            <person name="Kim M.K."/>
        </authorList>
    </citation>
    <scope>NUCLEOTIDE SEQUENCE</scope>
    <source>
        <strain evidence="7">BT350</strain>
    </source>
</reference>
<dbReference type="InterPro" id="IPR013563">
    <property type="entry name" value="Oligopep_ABC_C"/>
</dbReference>
<dbReference type="GO" id="GO:0055085">
    <property type="term" value="P:transmembrane transport"/>
    <property type="evidence" value="ECO:0007669"/>
    <property type="project" value="UniProtKB-ARBA"/>
</dbReference>
<dbReference type="PANTHER" id="PTHR43776">
    <property type="entry name" value="TRANSPORT ATP-BINDING PROTEIN"/>
    <property type="match status" value="1"/>
</dbReference>
<organism evidence="7 8">
    <name type="scientific">Microvirga alba</name>
    <dbReference type="NCBI Taxonomy" id="2791025"/>
    <lineage>
        <taxon>Bacteria</taxon>
        <taxon>Pseudomonadati</taxon>
        <taxon>Pseudomonadota</taxon>
        <taxon>Alphaproteobacteria</taxon>
        <taxon>Hyphomicrobiales</taxon>
        <taxon>Methylobacteriaceae</taxon>
        <taxon>Microvirga</taxon>
    </lineage>
</organism>
<dbReference type="SMART" id="SM00382">
    <property type="entry name" value="AAA"/>
    <property type="match status" value="1"/>
</dbReference>
<gene>
    <name evidence="7" type="ORF">I2H38_19170</name>
</gene>
<dbReference type="GO" id="GO:0015833">
    <property type="term" value="P:peptide transport"/>
    <property type="evidence" value="ECO:0007669"/>
    <property type="project" value="InterPro"/>
</dbReference>
<protein>
    <submittedName>
        <fullName evidence="7">ABC transporter ATP-binding protein</fullName>
    </submittedName>
</protein>
<proteinExistence type="inferred from homology"/>
<comment type="similarity">
    <text evidence="2">Belongs to the ABC transporter superfamily.</text>
</comment>
<evidence type="ECO:0000313" key="8">
    <source>
        <dbReference type="Proteomes" id="UP000599312"/>
    </source>
</evidence>
<evidence type="ECO:0000256" key="3">
    <source>
        <dbReference type="ARBA" id="ARBA00022448"/>
    </source>
</evidence>
<dbReference type="Proteomes" id="UP000599312">
    <property type="component" value="Unassembled WGS sequence"/>
</dbReference>
<dbReference type="SUPFAM" id="SSF52540">
    <property type="entry name" value="P-loop containing nucleoside triphosphate hydrolases"/>
    <property type="match status" value="1"/>
</dbReference>
<keyword evidence="3" id="KW-0813">Transport</keyword>
<dbReference type="InterPro" id="IPR050319">
    <property type="entry name" value="ABC_transp_ATP-bind"/>
</dbReference>
<dbReference type="Pfam" id="PF08352">
    <property type="entry name" value="oligo_HPY"/>
    <property type="match status" value="1"/>
</dbReference>
<name>A0A931BZ62_9HYPH</name>
<dbReference type="GO" id="GO:0005886">
    <property type="term" value="C:plasma membrane"/>
    <property type="evidence" value="ECO:0007669"/>
    <property type="project" value="UniProtKB-SubCell"/>
</dbReference>
<dbReference type="InterPro" id="IPR003439">
    <property type="entry name" value="ABC_transporter-like_ATP-bd"/>
</dbReference>
<evidence type="ECO:0000256" key="4">
    <source>
        <dbReference type="ARBA" id="ARBA00022741"/>
    </source>
</evidence>
<accession>A0A931BZ62</accession>
<evidence type="ECO:0000313" key="7">
    <source>
        <dbReference type="EMBL" id="MBF9235487.1"/>
    </source>
</evidence>
<dbReference type="InterPro" id="IPR003593">
    <property type="entry name" value="AAA+_ATPase"/>
</dbReference>
<dbReference type="Pfam" id="PF00005">
    <property type="entry name" value="ABC_tran"/>
    <property type="match status" value="1"/>
</dbReference>
<feature type="domain" description="ABC transporter" evidence="6">
    <location>
        <begin position="4"/>
        <end position="251"/>
    </location>
</feature>
<keyword evidence="5 7" id="KW-0067">ATP-binding</keyword>
<dbReference type="AlphaFoldDB" id="A0A931BZ62"/>
<dbReference type="GO" id="GO:0016887">
    <property type="term" value="F:ATP hydrolysis activity"/>
    <property type="evidence" value="ECO:0007669"/>
    <property type="project" value="InterPro"/>
</dbReference>
<evidence type="ECO:0000256" key="5">
    <source>
        <dbReference type="ARBA" id="ARBA00022840"/>
    </source>
</evidence>
<dbReference type="NCBIfam" id="TIGR01727">
    <property type="entry name" value="oligo_HPY"/>
    <property type="match status" value="1"/>
</dbReference>